<dbReference type="Gene3D" id="3.30.429.10">
    <property type="entry name" value="Macrophage Migration Inhibitory Factor"/>
    <property type="match status" value="1"/>
</dbReference>
<sequence length="283" mass="31558">MDGDEEYSSNARAKTPETKSPRRSIAISSIASTRPSKNDIVARDLGCGGFMSSGSCNPNLADILEAERDMIATERLRGKQHFNDGFSYTSFRERVKHDSVIIVEIRTNKRVDDPYEIISKLISEFKTLFDNHPITVSIDDEVKISMSEFTDEPAYIVTVTALAAMLTPLCNFRFTTNIQEEIRKVMDISPDHGLVRLSPMPEDFLGIGGTTYGQKIKDLENASTGITRDISRKASTSKKSSSAARFVKKIASKFNFNSPSSWQTDKQAEMTIDMGSNRSQSER</sequence>
<organism evidence="3">
    <name type="scientific">Arthroderma gypseum (strain ATCC MYA-4604 / CBS 118893)</name>
    <name type="common">Microsporum gypseum</name>
    <dbReference type="NCBI Taxonomy" id="535722"/>
    <lineage>
        <taxon>Eukaryota</taxon>
        <taxon>Fungi</taxon>
        <taxon>Dikarya</taxon>
        <taxon>Ascomycota</taxon>
        <taxon>Pezizomycotina</taxon>
        <taxon>Eurotiomycetes</taxon>
        <taxon>Eurotiomycetidae</taxon>
        <taxon>Onygenales</taxon>
        <taxon>Arthrodermataceae</taxon>
        <taxon>Nannizzia</taxon>
    </lineage>
</organism>
<reference evidence="3" key="1">
    <citation type="journal article" date="2012" name="MBio">
        <title>Comparative genome analysis of Trichophyton rubrum and related dermatophytes reveals candidate genes involved in infection.</title>
        <authorList>
            <person name="Martinez D.A."/>
            <person name="Oliver B.G."/>
            <person name="Graeser Y."/>
            <person name="Goldberg J.M."/>
            <person name="Li W."/>
            <person name="Martinez-Rossi N.M."/>
            <person name="Monod M."/>
            <person name="Shelest E."/>
            <person name="Barton R.C."/>
            <person name="Birch E."/>
            <person name="Brakhage A.A."/>
            <person name="Chen Z."/>
            <person name="Gurr S.J."/>
            <person name="Heiman D."/>
            <person name="Heitman J."/>
            <person name="Kosti I."/>
            <person name="Rossi A."/>
            <person name="Saif S."/>
            <person name="Samalova M."/>
            <person name="Saunders C.W."/>
            <person name="Shea T."/>
            <person name="Summerbell R.C."/>
            <person name="Xu J."/>
            <person name="Young S."/>
            <person name="Zeng Q."/>
            <person name="Birren B.W."/>
            <person name="Cuomo C.A."/>
            <person name="White T.C."/>
        </authorList>
    </citation>
    <scope>NUCLEOTIDE SEQUENCE [LARGE SCALE GENOMIC DNA]</scope>
    <source>
        <strain evidence="3">ATCC MYA-4604 / CBS 118893</strain>
    </source>
</reference>
<gene>
    <name evidence="2" type="ORF">MGYG_07216</name>
</gene>
<evidence type="ECO:0000313" key="2">
    <source>
        <dbReference type="EMBL" id="EFR04209.1"/>
    </source>
</evidence>
<dbReference type="InParanoid" id="E4V2E4"/>
<proteinExistence type="predicted"/>
<keyword evidence="3" id="KW-1185">Reference proteome</keyword>
<feature type="region of interest" description="Disordered" evidence="1">
    <location>
        <begin position="256"/>
        <end position="283"/>
    </location>
</feature>
<feature type="compositionally biased region" description="Polar residues" evidence="1">
    <location>
        <begin position="274"/>
        <end position="283"/>
    </location>
</feature>
<dbReference type="Proteomes" id="UP000002669">
    <property type="component" value="Unassembled WGS sequence"/>
</dbReference>
<dbReference type="OrthoDB" id="255819at2759"/>
<protein>
    <recommendedName>
        <fullName evidence="4">MIF domain-containing protein</fullName>
    </recommendedName>
</protein>
<dbReference type="RefSeq" id="XP_003171217.1">
    <property type="nucleotide sequence ID" value="XM_003171169.1"/>
</dbReference>
<dbReference type="OMA" id="CGGFMSS"/>
<dbReference type="HOGENOM" id="CLU_967058_0_0_1"/>
<feature type="compositionally biased region" description="Polar residues" evidence="1">
    <location>
        <begin position="256"/>
        <end position="265"/>
    </location>
</feature>
<dbReference type="InterPro" id="IPR014347">
    <property type="entry name" value="Tautomerase/MIF_sf"/>
</dbReference>
<accession>E4V2E4</accession>
<dbReference type="VEuPathDB" id="FungiDB:MGYG_07216"/>
<dbReference type="SUPFAM" id="SSF55331">
    <property type="entry name" value="Tautomerase/MIF"/>
    <property type="match status" value="1"/>
</dbReference>
<dbReference type="EMBL" id="DS989827">
    <property type="protein sequence ID" value="EFR04209.1"/>
    <property type="molecule type" value="Genomic_DNA"/>
</dbReference>
<evidence type="ECO:0000256" key="1">
    <source>
        <dbReference type="SAM" id="MobiDB-lite"/>
    </source>
</evidence>
<feature type="region of interest" description="Disordered" evidence="1">
    <location>
        <begin position="1"/>
        <end position="24"/>
    </location>
</feature>
<evidence type="ECO:0008006" key="4">
    <source>
        <dbReference type="Google" id="ProtNLM"/>
    </source>
</evidence>
<dbReference type="STRING" id="535722.E4V2E4"/>
<dbReference type="AlphaFoldDB" id="E4V2E4"/>
<name>E4V2E4_ARTGP</name>
<dbReference type="eggNOG" id="ENOG502S2ZV">
    <property type="taxonomic scope" value="Eukaryota"/>
</dbReference>
<evidence type="ECO:0000313" key="3">
    <source>
        <dbReference type="Proteomes" id="UP000002669"/>
    </source>
</evidence>
<dbReference type="GeneID" id="10026467"/>